<evidence type="ECO:0000313" key="2">
    <source>
        <dbReference type="EMBL" id="CAD2172227.1"/>
    </source>
</evidence>
<feature type="compositionally biased region" description="Polar residues" evidence="1">
    <location>
        <begin position="94"/>
        <end position="104"/>
    </location>
</feature>
<evidence type="ECO:0000256" key="1">
    <source>
        <dbReference type="SAM" id="MobiDB-lite"/>
    </source>
</evidence>
<name>A0A6V7VBD6_MELEN</name>
<comment type="caution">
    <text evidence="2">The sequence shown here is derived from an EMBL/GenBank/DDBJ whole genome shotgun (WGS) entry which is preliminary data.</text>
</comment>
<accession>A0A6V7VBD6</accession>
<feature type="compositionally biased region" description="Low complexity" evidence="1">
    <location>
        <begin position="371"/>
        <end position="388"/>
    </location>
</feature>
<proteinExistence type="predicted"/>
<feature type="region of interest" description="Disordered" evidence="1">
    <location>
        <begin position="113"/>
        <end position="132"/>
    </location>
</feature>
<dbReference type="OrthoDB" id="6279276at2759"/>
<dbReference type="EMBL" id="CAJEWN010000197">
    <property type="protein sequence ID" value="CAD2172227.1"/>
    <property type="molecule type" value="Genomic_DNA"/>
</dbReference>
<feature type="region of interest" description="Disordered" evidence="1">
    <location>
        <begin position="146"/>
        <end position="170"/>
    </location>
</feature>
<feature type="region of interest" description="Disordered" evidence="1">
    <location>
        <begin position="346"/>
        <end position="388"/>
    </location>
</feature>
<dbReference type="Proteomes" id="UP000580250">
    <property type="component" value="Unassembled WGS sequence"/>
</dbReference>
<dbReference type="AlphaFoldDB" id="A0A6V7VBD6"/>
<protein>
    <submittedName>
        <fullName evidence="2">Uncharacterized protein</fullName>
    </submittedName>
</protein>
<reference evidence="2 3" key="1">
    <citation type="submission" date="2020-08" db="EMBL/GenBank/DDBJ databases">
        <authorList>
            <person name="Koutsovoulos G."/>
            <person name="Danchin GJ E."/>
        </authorList>
    </citation>
    <scope>NUCLEOTIDE SEQUENCE [LARGE SCALE GENOMIC DNA]</scope>
</reference>
<feature type="compositionally biased region" description="Polar residues" evidence="1">
    <location>
        <begin position="147"/>
        <end position="168"/>
    </location>
</feature>
<gene>
    <name evidence="2" type="ORF">MENT_LOCUS23767</name>
</gene>
<sequence length="388" mass="41958">MHHSLAISASGSCLMDASFHSALDANGSITNGGWASQQQLERGEIVMEHVLGNNEDSASTGGRRRLLGSGRHISSNQQQRGTLPLRVPVPPPVQSTSDYNNQSLSHSCAACSPSNLSNNNCPPPPPPPRDQKRLKTHAYVNVDLKTSKGQSSNLSVRELQQQQKNNTSTDRRMEFLISGPGAFQLFIFPNRPCAISNNSLQPPSISFNTNSSTPSCSAFSPTSSPMQHSFHAFCPINNNENLQQQFQTSPYSLSPYRQQQQNQQQLGWSRREIEDPCHRLMSQSISGALPPSPSGIFPYNGNGSVNNNDSRQLSLYGKTSNSLEQIATGRTAAAPVPLPLQYSTTKQQNGYRTGSRQQLLQPNNEGGGGSSSCSTLITSSTNTMGGDL</sequence>
<organism evidence="2 3">
    <name type="scientific">Meloidogyne enterolobii</name>
    <name type="common">Root-knot nematode worm</name>
    <name type="synonym">Meloidogyne mayaguensis</name>
    <dbReference type="NCBI Taxonomy" id="390850"/>
    <lineage>
        <taxon>Eukaryota</taxon>
        <taxon>Metazoa</taxon>
        <taxon>Ecdysozoa</taxon>
        <taxon>Nematoda</taxon>
        <taxon>Chromadorea</taxon>
        <taxon>Rhabditida</taxon>
        <taxon>Tylenchina</taxon>
        <taxon>Tylenchomorpha</taxon>
        <taxon>Tylenchoidea</taxon>
        <taxon>Meloidogynidae</taxon>
        <taxon>Meloidogyninae</taxon>
        <taxon>Meloidogyne</taxon>
    </lineage>
</organism>
<feature type="compositionally biased region" description="Polar residues" evidence="1">
    <location>
        <begin position="346"/>
        <end position="364"/>
    </location>
</feature>
<feature type="region of interest" description="Disordered" evidence="1">
    <location>
        <begin position="52"/>
        <end position="104"/>
    </location>
</feature>
<evidence type="ECO:0000313" key="3">
    <source>
        <dbReference type="Proteomes" id="UP000580250"/>
    </source>
</evidence>
<feature type="compositionally biased region" description="Polar residues" evidence="1">
    <location>
        <begin position="72"/>
        <end position="81"/>
    </location>
</feature>